<reference evidence="3" key="2">
    <citation type="journal article" date="2011" name="Proc. Natl. Acad. Sci. U.S.A.">
        <title>Obligate biotrophy features unraveled by the genomic analysis of rust fungi.</title>
        <authorList>
            <person name="Duplessis S."/>
            <person name="Cuomo C.A."/>
            <person name="Lin Y.-C."/>
            <person name="Aerts A."/>
            <person name="Tisserant E."/>
            <person name="Veneault-Fourrey C."/>
            <person name="Joly D.L."/>
            <person name="Hacquard S."/>
            <person name="Amselem J."/>
            <person name="Cantarel B.L."/>
            <person name="Chiu R."/>
            <person name="Coutinho P.M."/>
            <person name="Feau N."/>
            <person name="Field M."/>
            <person name="Frey P."/>
            <person name="Gelhaye E."/>
            <person name="Goldberg J."/>
            <person name="Grabherr M.G."/>
            <person name="Kodira C.D."/>
            <person name="Kohler A."/>
            <person name="Kuees U."/>
            <person name="Lindquist E.A."/>
            <person name="Lucas S.M."/>
            <person name="Mago R."/>
            <person name="Mauceli E."/>
            <person name="Morin E."/>
            <person name="Murat C."/>
            <person name="Pangilinan J.L."/>
            <person name="Park R."/>
            <person name="Pearson M."/>
            <person name="Quesneville H."/>
            <person name="Rouhier N."/>
            <person name="Sakthikumar S."/>
            <person name="Salamov A.A."/>
            <person name="Schmutz J."/>
            <person name="Selles B."/>
            <person name="Shapiro H."/>
            <person name="Tanguay P."/>
            <person name="Tuskan G.A."/>
            <person name="Henrissat B."/>
            <person name="Van de Peer Y."/>
            <person name="Rouze P."/>
            <person name="Ellis J.G."/>
            <person name="Dodds P.N."/>
            <person name="Schein J.E."/>
            <person name="Zhong S."/>
            <person name="Hamelin R.C."/>
            <person name="Grigoriev I.V."/>
            <person name="Szabo L.J."/>
            <person name="Martin F."/>
        </authorList>
    </citation>
    <scope>NUCLEOTIDE SEQUENCE [LARGE SCALE GENOMIC DNA]</scope>
    <source>
        <strain evidence="3">CRL 75-36-700-3 / race SCCL</strain>
    </source>
</reference>
<keyword evidence="3" id="KW-1185">Reference proteome</keyword>
<feature type="compositionally biased region" description="Basic and acidic residues" evidence="1">
    <location>
        <begin position="44"/>
        <end position="53"/>
    </location>
</feature>
<dbReference type="VEuPathDB" id="FungiDB:PGTG_19459"/>
<feature type="compositionally biased region" description="Gly residues" evidence="1">
    <location>
        <begin position="31"/>
        <end position="42"/>
    </location>
</feature>
<feature type="compositionally biased region" description="Basic residues" evidence="1">
    <location>
        <begin position="62"/>
        <end position="75"/>
    </location>
</feature>
<feature type="region of interest" description="Disordered" evidence="1">
    <location>
        <begin position="31"/>
        <end position="146"/>
    </location>
</feature>
<protein>
    <submittedName>
        <fullName evidence="2">Uncharacterized protein</fullName>
    </submittedName>
</protein>
<gene>
    <name evidence="2" type="ORF">PGTG_19459</name>
</gene>
<organism evidence="2 3">
    <name type="scientific">Puccinia graminis f. sp. tritici (strain CRL 75-36-700-3 / race SCCL)</name>
    <name type="common">Black stem rust fungus</name>
    <dbReference type="NCBI Taxonomy" id="418459"/>
    <lineage>
        <taxon>Eukaryota</taxon>
        <taxon>Fungi</taxon>
        <taxon>Dikarya</taxon>
        <taxon>Basidiomycota</taxon>
        <taxon>Pucciniomycotina</taxon>
        <taxon>Pucciniomycetes</taxon>
        <taxon>Pucciniales</taxon>
        <taxon>Pucciniaceae</taxon>
        <taxon>Puccinia</taxon>
    </lineage>
</organism>
<reference key="1">
    <citation type="submission" date="2007-01" db="EMBL/GenBank/DDBJ databases">
        <title>The Genome Sequence of Puccinia graminis f. sp. tritici Strain CRL 75-36-700-3.</title>
        <authorList>
            <consortium name="The Broad Institute Genome Sequencing Platform"/>
            <person name="Birren B."/>
            <person name="Lander E."/>
            <person name="Galagan J."/>
            <person name="Nusbaum C."/>
            <person name="Devon K."/>
            <person name="Cuomo C."/>
            <person name="Jaffe D."/>
            <person name="Butler J."/>
            <person name="Alvarez P."/>
            <person name="Gnerre S."/>
            <person name="Grabherr M."/>
            <person name="Mauceli E."/>
            <person name="Brockman W."/>
            <person name="Young S."/>
            <person name="LaButti K."/>
            <person name="Sykes S."/>
            <person name="DeCaprio D."/>
            <person name="Crawford M."/>
            <person name="Koehrsen M."/>
            <person name="Engels R."/>
            <person name="Montgomery P."/>
            <person name="Pearson M."/>
            <person name="Howarth C."/>
            <person name="Larson L."/>
            <person name="White J."/>
            <person name="Zeng Q."/>
            <person name="Kodira C."/>
            <person name="Yandava C."/>
            <person name="Alvarado L."/>
            <person name="O'Leary S."/>
            <person name="Szabo L."/>
            <person name="Dean R."/>
            <person name="Schein J."/>
        </authorList>
    </citation>
    <scope>NUCLEOTIDE SEQUENCE</scope>
    <source>
        <strain>CRL 75-36-700-3</strain>
    </source>
</reference>
<dbReference type="EMBL" id="DS178385">
    <property type="protein sequence ID" value="EFP93220.2"/>
    <property type="molecule type" value="Genomic_DNA"/>
</dbReference>
<evidence type="ECO:0000256" key="1">
    <source>
        <dbReference type="SAM" id="MobiDB-lite"/>
    </source>
</evidence>
<evidence type="ECO:0000313" key="2">
    <source>
        <dbReference type="EMBL" id="EFP93220.2"/>
    </source>
</evidence>
<sequence>PFFLILSPQYAGYDLETHYNQLSRYLDEAMGGGGGRGGGGALENGKEWRRTMEHPMNWRLMLPKRRKKNKGKKNLPPRQETNRQTRWLAPATNGGPKSLAPRRQCATPKQRGSRGGSKGCTQPPSASNPQPPSASNQVQTNHEGAR</sequence>
<dbReference type="STRING" id="418459.E3L9J5"/>
<evidence type="ECO:0000313" key="3">
    <source>
        <dbReference type="Proteomes" id="UP000008783"/>
    </source>
</evidence>
<accession>E3L9J5</accession>
<dbReference type="HOGENOM" id="CLU_1781965_0_0_1"/>
<feature type="compositionally biased region" description="Low complexity" evidence="1">
    <location>
        <begin position="122"/>
        <end position="137"/>
    </location>
</feature>
<dbReference type="KEGG" id="pgr:PGTG_19459"/>
<dbReference type="RefSeq" id="XP_003337639.2">
    <property type="nucleotide sequence ID" value="XM_003337591.2"/>
</dbReference>
<dbReference type="InParanoid" id="E3L9J5"/>
<dbReference type="Proteomes" id="UP000008783">
    <property type="component" value="Unassembled WGS sequence"/>
</dbReference>
<dbReference type="GeneID" id="10543371"/>
<dbReference type="OrthoDB" id="10549371at2759"/>
<proteinExistence type="predicted"/>
<name>E3L9J5_PUCGT</name>
<feature type="non-terminal residue" evidence="2">
    <location>
        <position position="1"/>
    </location>
</feature>
<dbReference type="AlphaFoldDB" id="E3L9J5"/>